<protein>
    <recommendedName>
        <fullName evidence="3">Addiction module component</fullName>
    </recommendedName>
</protein>
<proteinExistence type="predicted"/>
<name>A0A1I2BML3_9FLAO</name>
<reference evidence="2" key="1">
    <citation type="submission" date="2016-10" db="EMBL/GenBank/DDBJ databases">
        <authorList>
            <person name="Varghese N."/>
            <person name="Submissions S."/>
        </authorList>
    </citation>
    <scope>NUCLEOTIDE SEQUENCE [LARGE SCALE GENOMIC DNA]</scope>
    <source>
        <strain evidence="2">CGMCC 1.9227</strain>
    </source>
</reference>
<evidence type="ECO:0000313" key="2">
    <source>
        <dbReference type="Proteomes" id="UP000198596"/>
    </source>
</evidence>
<dbReference type="EMBL" id="FONQ01000002">
    <property type="protein sequence ID" value="SFE57411.1"/>
    <property type="molecule type" value="Genomic_DNA"/>
</dbReference>
<dbReference type="Proteomes" id="UP000198596">
    <property type="component" value="Unassembled WGS sequence"/>
</dbReference>
<dbReference type="OrthoDB" id="770454at2"/>
<accession>A0A1I2BML3</accession>
<sequence length="74" mass="8971">MNLAARKYNFIQELTKIDENLLEKLEIILRTSKKDWFVDLNSEEKLEIEIGLKQAENDEFINHETVMNRFSKWR</sequence>
<dbReference type="RefSeq" id="WP_091203425.1">
    <property type="nucleotide sequence ID" value="NZ_FONQ01000002.1"/>
</dbReference>
<organism evidence="1 2">
    <name type="scientific">Flavobacterium xueshanense</name>
    <dbReference type="NCBI Taxonomy" id="935223"/>
    <lineage>
        <taxon>Bacteria</taxon>
        <taxon>Pseudomonadati</taxon>
        <taxon>Bacteroidota</taxon>
        <taxon>Flavobacteriia</taxon>
        <taxon>Flavobacteriales</taxon>
        <taxon>Flavobacteriaceae</taxon>
        <taxon>Flavobacterium</taxon>
    </lineage>
</organism>
<keyword evidence="2" id="KW-1185">Reference proteome</keyword>
<dbReference type="STRING" id="935223.SAMN04488131_102396"/>
<gene>
    <name evidence="1" type="ORF">SAMN04488131_102396</name>
</gene>
<dbReference type="AlphaFoldDB" id="A0A1I2BML3"/>
<evidence type="ECO:0000313" key="1">
    <source>
        <dbReference type="EMBL" id="SFE57411.1"/>
    </source>
</evidence>
<evidence type="ECO:0008006" key="3">
    <source>
        <dbReference type="Google" id="ProtNLM"/>
    </source>
</evidence>